<evidence type="ECO:0000313" key="3">
    <source>
        <dbReference type="EMBL" id="MCG2588887.1"/>
    </source>
</evidence>
<dbReference type="PANTHER" id="PTHR45266">
    <property type="entry name" value="OXALOACETATE DECARBOXYLASE ALPHA CHAIN"/>
    <property type="match status" value="1"/>
</dbReference>
<dbReference type="InterPro" id="IPR001882">
    <property type="entry name" value="Biotin_BS"/>
</dbReference>
<dbReference type="EMBL" id="JAKLWS010000010">
    <property type="protein sequence ID" value="MCG2588887.1"/>
    <property type="molecule type" value="Genomic_DNA"/>
</dbReference>
<dbReference type="Gene3D" id="2.40.50.100">
    <property type="match status" value="1"/>
</dbReference>
<dbReference type="PROSITE" id="PS50968">
    <property type="entry name" value="BIOTINYL_LIPOYL"/>
    <property type="match status" value="1"/>
</dbReference>
<protein>
    <submittedName>
        <fullName evidence="3">Biotin/lipoyl-binding protein</fullName>
    </submittedName>
</protein>
<dbReference type="InterPro" id="IPR000089">
    <property type="entry name" value="Biotin_lipoyl"/>
</dbReference>
<reference evidence="3" key="1">
    <citation type="submission" date="2022-01" db="EMBL/GenBank/DDBJ databases">
        <authorList>
            <person name="Wang Y."/>
        </authorList>
    </citation>
    <scope>NUCLEOTIDE SEQUENCE</scope>
    <source>
        <strain evidence="3">WB101</strain>
    </source>
</reference>
<feature type="domain" description="Lipoyl-binding" evidence="2">
    <location>
        <begin position="90"/>
        <end position="166"/>
    </location>
</feature>
<dbReference type="Proteomes" id="UP001165366">
    <property type="component" value="Unassembled WGS sequence"/>
</dbReference>
<accession>A0ABS9KDF6</accession>
<dbReference type="InterPro" id="IPR011053">
    <property type="entry name" value="Single_hybrid_motif"/>
</dbReference>
<name>A0ABS9KDF6_9BACT</name>
<evidence type="ECO:0000313" key="4">
    <source>
        <dbReference type="Proteomes" id="UP001165366"/>
    </source>
</evidence>
<gene>
    <name evidence="3" type="ORF">L6773_09935</name>
</gene>
<dbReference type="InterPro" id="IPR050709">
    <property type="entry name" value="Biotin_Carboxyl_Carrier/Decarb"/>
</dbReference>
<reference evidence="3" key="2">
    <citation type="submission" date="2024-05" db="EMBL/GenBank/DDBJ databases">
        <title>Rhodohalobacter halophilus gen. nov., sp. nov., a moderately halophilic member of the family Balneolaceae.</title>
        <authorList>
            <person name="Xia J."/>
        </authorList>
    </citation>
    <scope>NUCLEOTIDE SEQUENCE</scope>
    <source>
        <strain evidence="3">WB101</strain>
    </source>
</reference>
<organism evidence="3 4">
    <name type="scientific">Rhodohalobacter sulfatireducens</name>
    <dbReference type="NCBI Taxonomy" id="2911366"/>
    <lineage>
        <taxon>Bacteria</taxon>
        <taxon>Pseudomonadati</taxon>
        <taxon>Balneolota</taxon>
        <taxon>Balneolia</taxon>
        <taxon>Balneolales</taxon>
        <taxon>Balneolaceae</taxon>
        <taxon>Rhodohalobacter</taxon>
    </lineage>
</organism>
<dbReference type="PROSITE" id="PS00188">
    <property type="entry name" value="BIOTIN"/>
    <property type="match status" value="1"/>
</dbReference>
<dbReference type="CDD" id="cd06850">
    <property type="entry name" value="biotinyl_domain"/>
    <property type="match status" value="1"/>
</dbReference>
<sequence length="169" mass="18642">MQFESEINGEVFEVELNDQLTDAVVEDTNVPIEIIVQKSGRLLFRTGTKLYKIDNIEVNERNVSFSINGTYFETTVKDEQELLLEKLGFHAGAAASAGSLNAPMPGKILELLIKDGDDVEEGQPVLILEAMKMENELKSPSNGVVSKLHIQQGDNVEKNQLLIDIEPSG</sequence>
<evidence type="ECO:0000259" key="2">
    <source>
        <dbReference type="PROSITE" id="PS50968"/>
    </source>
</evidence>
<dbReference type="RefSeq" id="WP_237853893.1">
    <property type="nucleotide sequence ID" value="NZ_JAKLWS010000010.1"/>
</dbReference>
<dbReference type="PANTHER" id="PTHR45266:SF3">
    <property type="entry name" value="OXALOACETATE DECARBOXYLASE ALPHA CHAIN"/>
    <property type="match status" value="1"/>
</dbReference>
<evidence type="ECO:0000256" key="1">
    <source>
        <dbReference type="ARBA" id="ARBA00023267"/>
    </source>
</evidence>
<proteinExistence type="predicted"/>
<dbReference type="SUPFAM" id="SSF51230">
    <property type="entry name" value="Single hybrid motif"/>
    <property type="match status" value="1"/>
</dbReference>
<keyword evidence="1" id="KW-0092">Biotin</keyword>
<dbReference type="Pfam" id="PF00364">
    <property type="entry name" value="Biotin_lipoyl"/>
    <property type="match status" value="1"/>
</dbReference>
<keyword evidence="4" id="KW-1185">Reference proteome</keyword>
<comment type="caution">
    <text evidence="3">The sequence shown here is derived from an EMBL/GenBank/DDBJ whole genome shotgun (WGS) entry which is preliminary data.</text>
</comment>